<accession>A0A0Q3U3Q7</accession>
<name>A0A0Q3U3Q7_9BACI</name>
<protein>
    <recommendedName>
        <fullName evidence="3">Head decoration protein</fullName>
    </recommendedName>
</protein>
<reference evidence="1 2" key="1">
    <citation type="submission" date="2015-09" db="EMBL/GenBank/DDBJ databases">
        <title>Genome sequencing project for genomic taxonomy and phylogenomics of Bacillus-like bacteria.</title>
        <authorList>
            <person name="Liu B."/>
            <person name="Wang J."/>
            <person name="Zhu Y."/>
            <person name="Liu G."/>
            <person name="Chen Q."/>
            <person name="Chen Z."/>
            <person name="Lan J."/>
            <person name="Che J."/>
            <person name="Ge C."/>
            <person name="Shi H."/>
            <person name="Pan Z."/>
            <person name="Liu X."/>
        </authorList>
    </citation>
    <scope>NUCLEOTIDE SEQUENCE [LARGE SCALE GENOMIC DNA]</scope>
    <source>
        <strain evidence="1 2">FJAT-18043</strain>
    </source>
</reference>
<proteinExistence type="predicted"/>
<sequence>MPYVKPVVTANRINFLASSKVQAFTYQVSAAGVAADSNGRKIVKAGTILPANDATAQGILYTDVDVTNGPQPGSLIVEAYVLQARLPVAPAAEAKDALSKITFR</sequence>
<dbReference type="PATRIC" id="fig|1637975.4.peg.257"/>
<dbReference type="EMBL" id="LJIX01000006">
    <property type="protein sequence ID" value="KQL17674.1"/>
    <property type="molecule type" value="Genomic_DNA"/>
</dbReference>
<dbReference type="Proteomes" id="UP000050996">
    <property type="component" value="Unassembled WGS sequence"/>
</dbReference>
<evidence type="ECO:0000313" key="2">
    <source>
        <dbReference type="Proteomes" id="UP000050996"/>
    </source>
</evidence>
<comment type="caution">
    <text evidence="1">The sequence shown here is derived from an EMBL/GenBank/DDBJ whole genome shotgun (WGS) entry which is preliminary data.</text>
</comment>
<gene>
    <name evidence="1" type="ORF">AN957_02975</name>
</gene>
<dbReference type="AlphaFoldDB" id="A0A0Q3U3Q7"/>
<evidence type="ECO:0000313" key="1">
    <source>
        <dbReference type="EMBL" id="KQL17674.1"/>
    </source>
</evidence>
<dbReference type="RefSeq" id="WP_056682153.1">
    <property type="nucleotide sequence ID" value="NZ_LJIX01000006.1"/>
</dbReference>
<evidence type="ECO:0008006" key="3">
    <source>
        <dbReference type="Google" id="ProtNLM"/>
    </source>
</evidence>
<organism evidence="1 2">
    <name type="scientific">Cytobacillus solani</name>
    <dbReference type="NCBI Taxonomy" id="1637975"/>
    <lineage>
        <taxon>Bacteria</taxon>
        <taxon>Bacillati</taxon>
        <taxon>Bacillota</taxon>
        <taxon>Bacilli</taxon>
        <taxon>Bacillales</taxon>
        <taxon>Bacillaceae</taxon>
        <taxon>Cytobacillus</taxon>
    </lineage>
</organism>
<dbReference type="STRING" id="1637975.AN957_02975"/>
<keyword evidence="2" id="KW-1185">Reference proteome</keyword>